<evidence type="ECO:0000313" key="10">
    <source>
        <dbReference type="Proteomes" id="UP000321456"/>
    </source>
</evidence>
<organism evidence="9 10">
    <name type="scientific">Flagellimonas hymeniacidonis</name>
    <dbReference type="NCBI Taxonomy" id="2603628"/>
    <lineage>
        <taxon>Bacteria</taxon>
        <taxon>Pseudomonadati</taxon>
        <taxon>Bacteroidota</taxon>
        <taxon>Flavobacteriia</taxon>
        <taxon>Flavobacteriales</taxon>
        <taxon>Flavobacteriaceae</taxon>
        <taxon>Flagellimonas</taxon>
    </lineage>
</organism>
<evidence type="ECO:0000256" key="4">
    <source>
        <dbReference type="ARBA" id="ARBA00022801"/>
    </source>
</evidence>
<dbReference type="GO" id="GO:0016020">
    <property type="term" value="C:membrane"/>
    <property type="evidence" value="ECO:0007669"/>
    <property type="project" value="TreeGrafter"/>
</dbReference>
<dbReference type="Pfam" id="PF00728">
    <property type="entry name" value="Glyco_hydro_20"/>
    <property type="match status" value="2"/>
</dbReference>
<dbReference type="CDD" id="cd06568">
    <property type="entry name" value="GH20_SpHex_like"/>
    <property type="match status" value="1"/>
</dbReference>
<dbReference type="Gene3D" id="3.30.379.10">
    <property type="entry name" value="Chitobiase/beta-hexosaminidase domain 2-like"/>
    <property type="match status" value="1"/>
</dbReference>
<dbReference type="InterPro" id="IPR029018">
    <property type="entry name" value="Hex-like_dom2"/>
</dbReference>
<dbReference type="Proteomes" id="UP000321456">
    <property type="component" value="Unassembled WGS sequence"/>
</dbReference>
<evidence type="ECO:0000256" key="6">
    <source>
        <dbReference type="PIRSR" id="PIRSR625705-1"/>
    </source>
</evidence>
<dbReference type="Gene3D" id="3.20.20.80">
    <property type="entry name" value="Glycosidases"/>
    <property type="match status" value="1"/>
</dbReference>
<dbReference type="PROSITE" id="PS51257">
    <property type="entry name" value="PROKAR_LIPOPROTEIN"/>
    <property type="match status" value="1"/>
</dbReference>
<keyword evidence="4 9" id="KW-0378">Hydrolase</keyword>
<feature type="domain" description="Beta-hexosaminidase bacterial type N-terminal" evidence="8">
    <location>
        <begin position="36"/>
        <end position="155"/>
    </location>
</feature>
<dbReference type="Pfam" id="PF02838">
    <property type="entry name" value="Glyco_hydro_20b"/>
    <property type="match status" value="1"/>
</dbReference>
<keyword evidence="5" id="KW-0326">Glycosidase</keyword>
<reference evidence="9 10" key="1">
    <citation type="submission" date="2019-08" db="EMBL/GenBank/DDBJ databases">
        <title>Professor.</title>
        <authorList>
            <person name="Park J.S."/>
        </authorList>
    </citation>
    <scope>NUCLEOTIDE SEQUENCE [LARGE SCALE GENOMIC DNA]</scope>
    <source>
        <strain evidence="9 10">176CP5-101</strain>
    </source>
</reference>
<dbReference type="GO" id="GO:0005975">
    <property type="term" value="P:carbohydrate metabolic process"/>
    <property type="evidence" value="ECO:0007669"/>
    <property type="project" value="InterPro"/>
</dbReference>
<evidence type="ECO:0000256" key="1">
    <source>
        <dbReference type="ARBA" id="ARBA00001231"/>
    </source>
</evidence>
<dbReference type="PRINTS" id="PR00738">
    <property type="entry name" value="GLHYDRLASE20"/>
</dbReference>
<dbReference type="SUPFAM" id="SSF51445">
    <property type="entry name" value="(Trans)glycosidases"/>
    <property type="match status" value="1"/>
</dbReference>
<dbReference type="InterPro" id="IPR015883">
    <property type="entry name" value="Glyco_hydro_20_cat"/>
</dbReference>
<gene>
    <name evidence="9" type="ORF">FVB32_10930</name>
</gene>
<keyword evidence="10" id="KW-1185">Reference proteome</keyword>
<protein>
    <recommendedName>
        <fullName evidence="3">beta-N-acetylhexosaminidase</fullName>
        <ecNumber evidence="3">3.2.1.52</ecNumber>
    </recommendedName>
</protein>
<dbReference type="GO" id="GO:0030203">
    <property type="term" value="P:glycosaminoglycan metabolic process"/>
    <property type="evidence" value="ECO:0007669"/>
    <property type="project" value="TreeGrafter"/>
</dbReference>
<dbReference type="EMBL" id="VRUR01000002">
    <property type="protein sequence ID" value="TXN35098.1"/>
    <property type="molecule type" value="Genomic_DNA"/>
</dbReference>
<dbReference type="InterPro" id="IPR017853">
    <property type="entry name" value="GH"/>
</dbReference>
<dbReference type="PANTHER" id="PTHR22600:SF57">
    <property type="entry name" value="BETA-N-ACETYLHEXOSAMINIDASE"/>
    <property type="match status" value="1"/>
</dbReference>
<accession>A0A5C8V2V3</accession>
<evidence type="ECO:0000259" key="8">
    <source>
        <dbReference type="Pfam" id="PF02838"/>
    </source>
</evidence>
<dbReference type="GO" id="GO:0004563">
    <property type="term" value="F:beta-N-acetylhexosaminidase activity"/>
    <property type="evidence" value="ECO:0007669"/>
    <property type="project" value="UniProtKB-EC"/>
</dbReference>
<evidence type="ECO:0000259" key="7">
    <source>
        <dbReference type="Pfam" id="PF00728"/>
    </source>
</evidence>
<comment type="catalytic activity">
    <reaction evidence="1">
        <text>Hydrolysis of terminal non-reducing N-acetyl-D-hexosamine residues in N-acetyl-beta-D-hexosaminides.</text>
        <dbReference type="EC" id="3.2.1.52"/>
    </reaction>
</comment>
<dbReference type="InterPro" id="IPR025705">
    <property type="entry name" value="Beta_hexosaminidase_sua/sub"/>
</dbReference>
<proteinExistence type="inferred from homology"/>
<dbReference type="SUPFAM" id="SSF55545">
    <property type="entry name" value="beta-N-acetylhexosaminidase-like domain"/>
    <property type="match status" value="1"/>
</dbReference>
<evidence type="ECO:0000256" key="5">
    <source>
        <dbReference type="ARBA" id="ARBA00023295"/>
    </source>
</evidence>
<comment type="caution">
    <text evidence="9">The sequence shown here is derived from an EMBL/GenBank/DDBJ whole genome shotgun (WGS) entry which is preliminary data.</text>
</comment>
<feature type="active site" description="Proton donor" evidence="6">
    <location>
        <position position="338"/>
    </location>
</feature>
<dbReference type="RefSeq" id="WP_147743833.1">
    <property type="nucleotide sequence ID" value="NZ_VRUR01000002.1"/>
</dbReference>
<evidence type="ECO:0000256" key="2">
    <source>
        <dbReference type="ARBA" id="ARBA00006285"/>
    </source>
</evidence>
<dbReference type="PANTHER" id="PTHR22600">
    <property type="entry name" value="BETA-HEXOSAMINIDASE"/>
    <property type="match status" value="1"/>
</dbReference>
<dbReference type="EC" id="3.2.1.52" evidence="3"/>
<dbReference type="PIRSF" id="PIRSF001093">
    <property type="entry name" value="B-hxosamndse_ab_euk"/>
    <property type="match status" value="1"/>
</dbReference>
<evidence type="ECO:0000313" key="9">
    <source>
        <dbReference type="EMBL" id="TXN35098.1"/>
    </source>
</evidence>
<feature type="domain" description="Glycoside hydrolase family 20 catalytic" evidence="7">
    <location>
        <begin position="349"/>
        <end position="487"/>
    </location>
</feature>
<comment type="similarity">
    <text evidence="2">Belongs to the glycosyl hydrolase 20 family.</text>
</comment>
<dbReference type="AlphaFoldDB" id="A0A5C8V2V3"/>
<name>A0A5C8V2V3_9FLAO</name>
<dbReference type="InterPro" id="IPR015882">
    <property type="entry name" value="HEX_bac_N"/>
</dbReference>
<sequence length="524" mass="59057">MSLRVALLFIVVISISGCQPEKKQIIFPETDLSKAALIPKPVKVVPTGSAFGLAKNTIIYTSPNDKGFEKAGHFLSEKLKAKTGLDIAVNNTNGEKIAERFIYINQSESEDLQQPESYQLYVKKDSIFLNAKTAAGAFRGIQTLRQLIPEQSNDTLTTYPLWPIPTGKILDDPKFEYRGAMLDVARHFFTVDEVKRFMDLLAYYKYNTLHLHLSDDQGWRIEIKSWPKLTQVGGATEVGGGAGGFYTQEDYKELVDYAKDRHITIIPEIDMPGHTNAASLSYPFLNGNGKPLKSYTGTQVGFSTFDAQKDEVYTFLDDVIREISSISPSPYFHIGGDESHATKKGDYILFVEKVEKIVQKHGKQMVGWNEIAQAKIGASTIIQLWNEPHNAIKAASTGSKIILSPSEKTYLDMKYDSLSKFGLTWAGFIPVDVAYQWNPETYVEGLPKESILGIEAPLWSETISNSEEMEYLAFPRAIGYAELAWSASENLNWEEYKERLVKQVPFLKRMNVNYYPAEQIDWEE</sequence>
<feature type="domain" description="Glycoside hydrolase family 20 catalytic" evidence="7">
    <location>
        <begin position="175"/>
        <end position="341"/>
    </location>
</feature>
<evidence type="ECO:0000256" key="3">
    <source>
        <dbReference type="ARBA" id="ARBA00012663"/>
    </source>
</evidence>